<evidence type="ECO:0000256" key="1">
    <source>
        <dbReference type="ARBA" id="ARBA00008791"/>
    </source>
</evidence>
<comment type="similarity">
    <text evidence="1">Belongs to the universal stress protein A family.</text>
</comment>
<proteinExistence type="inferred from homology"/>
<reference evidence="3 4" key="1">
    <citation type="submission" date="2019-05" db="EMBL/GenBank/DDBJ databases">
        <title>Sulfitobacter sabulilitoris sp. nov., isolated from a marine sand.</title>
        <authorList>
            <person name="Yoon J.-H."/>
        </authorList>
    </citation>
    <scope>NUCLEOTIDE SEQUENCE [LARGE SCALE GENOMIC DNA]</scope>
    <source>
        <strain evidence="3 4">HSMS-29</strain>
    </source>
</reference>
<feature type="domain" description="UspA" evidence="2">
    <location>
        <begin position="1"/>
        <end position="137"/>
    </location>
</feature>
<dbReference type="PANTHER" id="PTHR46268">
    <property type="entry name" value="STRESS RESPONSE PROTEIN NHAX"/>
    <property type="match status" value="1"/>
</dbReference>
<gene>
    <name evidence="3" type="ORF">FDT80_03610</name>
</gene>
<dbReference type="Proteomes" id="UP000309550">
    <property type="component" value="Unassembled WGS sequence"/>
</dbReference>
<organism evidence="3 4">
    <name type="scientific">Sulfitobacter sabulilitoris</name>
    <dbReference type="NCBI Taxonomy" id="2562655"/>
    <lineage>
        <taxon>Bacteria</taxon>
        <taxon>Pseudomonadati</taxon>
        <taxon>Pseudomonadota</taxon>
        <taxon>Alphaproteobacteria</taxon>
        <taxon>Rhodobacterales</taxon>
        <taxon>Roseobacteraceae</taxon>
        <taxon>Sulfitobacter</taxon>
    </lineage>
</organism>
<dbReference type="Gene3D" id="3.40.50.620">
    <property type="entry name" value="HUPs"/>
    <property type="match status" value="1"/>
</dbReference>
<dbReference type="OrthoDB" id="9792500at2"/>
<dbReference type="AlphaFoldDB" id="A0A5S3PJT7"/>
<sequence>MFKRIMVPVDLAHIDKMEHALGCAADLAGLYGAEVTYVGATAAAPSAVAHTPAEFAAKLREFAGAQAAQRGIEAHDHMVMAHDPTTDLDDTLLRAVKDIDADLVVMASHVPGVAEYVWPSNGGKIAGHAKASVLVVRD</sequence>
<evidence type="ECO:0000313" key="4">
    <source>
        <dbReference type="Proteomes" id="UP000309550"/>
    </source>
</evidence>
<dbReference type="SUPFAM" id="SSF52402">
    <property type="entry name" value="Adenine nucleotide alpha hydrolases-like"/>
    <property type="match status" value="1"/>
</dbReference>
<name>A0A5S3PJT7_9RHOB</name>
<dbReference type="InterPro" id="IPR006015">
    <property type="entry name" value="Universal_stress_UspA"/>
</dbReference>
<dbReference type="EMBL" id="VANS01000001">
    <property type="protein sequence ID" value="TMM54684.1"/>
    <property type="molecule type" value="Genomic_DNA"/>
</dbReference>
<dbReference type="PRINTS" id="PR01438">
    <property type="entry name" value="UNVRSLSTRESS"/>
</dbReference>
<accession>A0A5S3PJT7</accession>
<dbReference type="PANTHER" id="PTHR46268:SF6">
    <property type="entry name" value="UNIVERSAL STRESS PROTEIN UP12"/>
    <property type="match status" value="1"/>
</dbReference>
<dbReference type="RefSeq" id="WP_138660856.1">
    <property type="nucleotide sequence ID" value="NZ_VANS01000001.1"/>
</dbReference>
<dbReference type="CDD" id="cd00293">
    <property type="entry name" value="USP-like"/>
    <property type="match status" value="1"/>
</dbReference>
<dbReference type="Pfam" id="PF00582">
    <property type="entry name" value="Usp"/>
    <property type="match status" value="1"/>
</dbReference>
<dbReference type="InterPro" id="IPR006016">
    <property type="entry name" value="UspA"/>
</dbReference>
<evidence type="ECO:0000313" key="3">
    <source>
        <dbReference type="EMBL" id="TMM54684.1"/>
    </source>
</evidence>
<keyword evidence="4" id="KW-1185">Reference proteome</keyword>
<evidence type="ECO:0000259" key="2">
    <source>
        <dbReference type="Pfam" id="PF00582"/>
    </source>
</evidence>
<dbReference type="InterPro" id="IPR014729">
    <property type="entry name" value="Rossmann-like_a/b/a_fold"/>
</dbReference>
<protein>
    <submittedName>
        <fullName evidence="3">Universal stress protein</fullName>
    </submittedName>
</protein>
<comment type="caution">
    <text evidence="3">The sequence shown here is derived from an EMBL/GenBank/DDBJ whole genome shotgun (WGS) entry which is preliminary data.</text>
</comment>